<gene>
    <name evidence="5" type="ORF">DVH24_003850</name>
</gene>
<accession>A0A498K722</accession>
<dbReference type="Proteomes" id="UP000290289">
    <property type="component" value="Chromosome 3"/>
</dbReference>
<dbReference type="SUPFAM" id="SSF55681">
    <property type="entry name" value="Class II aaRS and biotin synthetases"/>
    <property type="match status" value="1"/>
</dbReference>
<proteinExistence type="predicted"/>
<dbReference type="GO" id="GO:0004824">
    <property type="term" value="F:lysine-tRNA ligase activity"/>
    <property type="evidence" value="ECO:0007669"/>
    <property type="project" value="TreeGrafter"/>
</dbReference>
<dbReference type="InterPro" id="IPR004364">
    <property type="entry name" value="Aa-tRNA-synt_II"/>
</dbReference>
<evidence type="ECO:0000313" key="5">
    <source>
        <dbReference type="EMBL" id="RXI03198.1"/>
    </source>
</evidence>
<keyword evidence="2" id="KW-0547">Nucleotide-binding</keyword>
<evidence type="ECO:0000256" key="3">
    <source>
        <dbReference type="ARBA" id="ARBA00022840"/>
    </source>
</evidence>
<dbReference type="STRING" id="3750.A0A498K722"/>
<evidence type="ECO:0000259" key="4">
    <source>
        <dbReference type="PROSITE" id="PS50862"/>
    </source>
</evidence>
<dbReference type="PROSITE" id="PS50862">
    <property type="entry name" value="AA_TRNA_LIGASE_II"/>
    <property type="match status" value="1"/>
</dbReference>
<comment type="caution">
    <text evidence="5">The sequence shown here is derived from an EMBL/GenBank/DDBJ whole genome shotgun (WGS) entry which is preliminary data.</text>
</comment>
<dbReference type="PANTHER" id="PTHR42918:SF9">
    <property type="entry name" value="LYSINE--TRNA LIGASE"/>
    <property type="match status" value="1"/>
</dbReference>
<reference evidence="5 6" key="1">
    <citation type="submission" date="2018-10" db="EMBL/GenBank/DDBJ databases">
        <title>A high-quality apple genome assembly.</title>
        <authorList>
            <person name="Hu J."/>
        </authorList>
    </citation>
    <scope>NUCLEOTIDE SEQUENCE [LARGE SCALE GENOMIC DNA]</scope>
    <source>
        <strain evidence="6">cv. HFTH1</strain>
        <tissue evidence="5">Young leaf</tissue>
    </source>
</reference>
<evidence type="ECO:0000313" key="6">
    <source>
        <dbReference type="Proteomes" id="UP000290289"/>
    </source>
</evidence>
<sequence length="210" mass="24445">MLRNLFGGFNCNYCRRIDMVEELNKIGGLNINPEDLSSAEANQYLKDVCKKFDIKCSPPETTTRLLDKLVGHLLEETCVNPAFIINHPEIMSPLAKWHRSKRGLTERFELFINKHELANAYTKLNDPVVQRQRFADQLKVMMKQWFWTKHRAVEYGLPPTGGWGLLIDRLCMWLTDSQNIKEVLLFPAMKPQDEPSAKGTNFFWNNFPRT</sequence>
<dbReference type="GO" id="GO:0006430">
    <property type="term" value="P:lysyl-tRNA aminoacylation"/>
    <property type="evidence" value="ECO:0007669"/>
    <property type="project" value="TreeGrafter"/>
</dbReference>
<dbReference type="Gene3D" id="3.30.930.10">
    <property type="entry name" value="Bira Bifunctional Protein, Domain 2"/>
    <property type="match status" value="1"/>
</dbReference>
<keyword evidence="6" id="KW-1185">Reference proteome</keyword>
<dbReference type="GO" id="GO:0005524">
    <property type="term" value="F:ATP binding"/>
    <property type="evidence" value="ECO:0007669"/>
    <property type="project" value="InterPro"/>
</dbReference>
<dbReference type="AlphaFoldDB" id="A0A498K722"/>
<organism evidence="5 6">
    <name type="scientific">Malus domestica</name>
    <name type="common">Apple</name>
    <name type="synonym">Pyrus malus</name>
    <dbReference type="NCBI Taxonomy" id="3750"/>
    <lineage>
        <taxon>Eukaryota</taxon>
        <taxon>Viridiplantae</taxon>
        <taxon>Streptophyta</taxon>
        <taxon>Embryophyta</taxon>
        <taxon>Tracheophyta</taxon>
        <taxon>Spermatophyta</taxon>
        <taxon>Magnoliopsida</taxon>
        <taxon>eudicotyledons</taxon>
        <taxon>Gunneridae</taxon>
        <taxon>Pentapetalae</taxon>
        <taxon>rosids</taxon>
        <taxon>fabids</taxon>
        <taxon>Rosales</taxon>
        <taxon>Rosaceae</taxon>
        <taxon>Amygdaloideae</taxon>
        <taxon>Maleae</taxon>
        <taxon>Malus</taxon>
    </lineage>
</organism>
<dbReference type="PANTHER" id="PTHR42918">
    <property type="entry name" value="LYSYL-TRNA SYNTHETASE"/>
    <property type="match status" value="1"/>
</dbReference>
<dbReference type="InterPro" id="IPR045864">
    <property type="entry name" value="aa-tRNA-synth_II/BPL/LPL"/>
</dbReference>
<dbReference type="EMBL" id="RDQH01000329">
    <property type="protein sequence ID" value="RXI03198.1"/>
    <property type="molecule type" value="Genomic_DNA"/>
</dbReference>
<protein>
    <recommendedName>
        <fullName evidence="4">Aminoacyl-transfer RNA synthetases class-II family profile domain-containing protein</fullName>
    </recommendedName>
</protein>
<keyword evidence="3" id="KW-0067">ATP-binding</keyword>
<dbReference type="Pfam" id="PF00152">
    <property type="entry name" value="tRNA-synt_2"/>
    <property type="match status" value="1"/>
</dbReference>
<evidence type="ECO:0000256" key="2">
    <source>
        <dbReference type="ARBA" id="ARBA00022741"/>
    </source>
</evidence>
<name>A0A498K722_MALDO</name>
<feature type="domain" description="Aminoacyl-transfer RNA synthetases class-II family profile" evidence="4">
    <location>
        <begin position="1"/>
        <end position="191"/>
    </location>
</feature>
<keyword evidence="1" id="KW-0436">Ligase</keyword>
<evidence type="ECO:0000256" key="1">
    <source>
        <dbReference type="ARBA" id="ARBA00022598"/>
    </source>
</evidence>
<dbReference type="GO" id="GO:0005829">
    <property type="term" value="C:cytosol"/>
    <property type="evidence" value="ECO:0007669"/>
    <property type="project" value="TreeGrafter"/>
</dbReference>
<dbReference type="GO" id="GO:0000049">
    <property type="term" value="F:tRNA binding"/>
    <property type="evidence" value="ECO:0007669"/>
    <property type="project" value="TreeGrafter"/>
</dbReference>
<dbReference type="InterPro" id="IPR006195">
    <property type="entry name" value="aa-tRNA-synth_II"/>
</dbReference>